<organism evidence="1 2">
    <name type="scientific">Maridesulfovibrio salexigens (strain ATCC 14822 / DSM 2638 / NCIMB 8403 / VKM B-1763)</name>
    <name type="common">Desulfovibrio salexigens</name>
    <dbReference type="NCBI Taxonomy" id="526222"/>
    <lineage>
        <taxon>Bacteria</taxon>
        <taxon>Pseudomonadati</taxon>
        <taxon>Thermodesulfobacteriota</taxon>
        <taxon>Desulfovibrionia</taxon>
        <taxon>Desulfovibrionales</taxon>
        <taxon>Desulfovibrionaceae</taxon>
        <taxon>Maridesulfovibrio</taxon>
    </lineage>
</organism>
<keyword evidence="2" id="KW-1185">Reference proteome</keyword>
<dbReference type="Proteomes" id="UP000002601">
    <property type="component" value="Chromosome"/>
</dbReference>
<gene>
    <name evidence="1" type="ordered locus">Desal_2109</name>
</gene>
<dbReference type="AlphaFoldDB" id="C6BVW6"/>
<sequence length="63" mass="7359">MAYDPTFSYYQFKISKLMFCYTHSEPLSDHLTEISFVLNSETITAFPFSSGRYTIECGVCHFR</sequence>
<proteinExistence type="predicted"/>
<accession>C6BVW6</accession>
<evidence type="ECO:0000313" key="1">
    <source>
        <dbReference type="EMBL" id="ACS80169.1"/>
    </source>
</evidence>
<dbReference type="HOGENOM" id="CLU_2878451_0_0_7"/>
<evidence type="ECO:0000313" key="2">
    <source>
        <dbReference type="Proteomes" id="UP000002601"/>
    </source>
</evidence>
<reference evidence="1 2" key="1">
    <citation type="submission" date="2009-06" db="EMBL/GenBank/DDBJ databases">
        <title>Complete sequence of Desulfovibrio salexigens DSM 2638.</title>
        <authorList>
            <consortium name="US DOE Joint Genome Institute"/>
            <person name="Lucas S."/>
            <person name="Copeland A."/>
            <person name="Lapidus A."/>
            <person name="Glavina del Rio T."/>
            <person name="Tice H."/>
            <person name="Bruce D."/>
            <person name="Goodwin L."/>
            <person name="Pitluck S."/>
            <person name="Munk A.C."/>
            <person name="Brettin T."/>
            <person name="Detter J.C."/>
            <person name="Han C."/>
            <person name="Tapia R."/>
            <person name="Larimer F."/>
            <person name="Land M."/>
            <person name="Hauser L."/>
            <person name="Kyrpides N."/>
            <person name="Anderson I."/>
            <person name="Wall J.D."/>
            <person name="Arkin A.P."/>
            <person name="Dehal P."/>
            <person name="Chivian D."/>
            <person name="Giles B."/>
            <person name="Hazen T.C."/>
        </authorList>
    </citation>
    <scope>NUCLEOTIDE SEQUENCE [LARGE SCALE GENOMIC DNA]</scope>
    <source>
        <strain evidence="2">ATCC 14822 / DSM 2638 / NCIMB 8403 / VKM B-1763</strain>
    </source>
</reference>
<dbReference type="EMBL" id="CP001649">
    <property type="protein sequence ID" value="ACS80169.1"/>
    <property type="molecule type" value="Genomic_DNA"/>
</dbReference>
<dbReference type="STRING" id="526222.Desal_2109"/>
<protein>
    <submittedName>
        <fullName evidence="1">Uncharacterized protein</fullName>
    </submittedName>
</protein>
<name>C6BVW6_MARSD</name>
<dbReference type="KEGG" id="dsa:Desal_2109"/>